<dbReference type="SUPFAM" id="SSF161098">
    <property type="entry name" value="MetI-like"/>
    <property type="match status" value="1"/>
</dbReference>
<dbReference type="EMBL" id="DXGH01000064">
    <property type="protein sequence ID" value="HIW82094.1"/>
    <property type="molecule type" value="Genomic_DNA"/>
</dbReference>
<evidence type="ECO:0000256" key="5">
    <source>
        <dbReference type="ARBA" id="ARBA00022692"/>
    </source>
</evidence>
<dbReference type="GO" id="GO:0006865">
    <property type="term" value="P:amino acid transport"/>
    <property type="evidence" value="ECO:0007669"/>
    <property type="project" value="UniProtKB-KW"/>
</dbReference>
<dbReference type="InterPro" id="IPR010065">
    <property type="entry name" value="AA_ABC_transptr_permease_3TM"/>
</dbReference>
<feature type="domain" description="ABC transmembrane type-1" evidence="10">
    <location>
        <begin position="28"/>
        <end position="219"/>
    </location>
</feature>
<dbReference type="PANTHER" id="PTHR30614:SF20">
    <property type="entry name" value="GLUTAMINE TRANSPORT SYSTEM PERMEASE PROTEIN GLNP"/>
    <property type="match status" value="1"/>
</dbReference>
<comment type="similarity">
    <text evidence="2">Belongs to the binding-protein-dependent transport system permease family. HisMQ subfamily.</text>
</comment>
<dbReference type="FunFam" id="1.10.3720.10:FF:000033">
    <property type="entry name" value="Polar amino acid ABC transporter permease"/>
    <property type="match status" value="1"/>
</dbReference>
<keyword evidence="4" id="KW-1003">Cell membrane</keyword>
<keyword evidence="5 9" id="KW-0812">Transmembrane</keyword>
<dbReference type="Proteomes" id="UP000824265">
    <property type="component" value="Unassembled WGS sequence"/>
</dbReference>
<evidence type="ECO:0000256" key="7">
    <source>
        <dbReference type="ARBA" id="ARBA00022989"/>
    </source>
</evidence>
<keyword evidence="7 9" id="KW-1133">Transmembrane helix</keyword>
<dbReference type="PROSITE" id="PS50928">
    <property type="entry name" value="ABC_TM1"/>
    <property type="match status" value="1"/>
</dbReference>
<evidence type="ECO:0000256" key="1">
    <source>
        <dbReference type="ARBA" id="ARBA00004651"/>
    </source>
</evidence>
<dbReference type="NCBIfam" id="TIGR01726">
    <property type="entry name" value="HEQRo_perm_3TM"/>
    <property type="match status" value="1"/>
</dbReference>
<dbReference type="InterPro" id="IPR043429">
    <property type="entry name" value="ArtM/GltK/GlnP/TcyL/YhdX-like"/>
</dbReference>
<reference evidence="11" key="2">
    <citation type="submission" date="2021-04" db="EMBL/GenBank/DDBJ databases">
        <authorList>
            <person name="Gilroy R."/>
        </authorList>
    </citation>
    <scope>NUCLEOTIDE SEQUENCE</scope>
    <source>
        <strain evidence="11">CHK195-6426</strain>
    </source>
</reference>
<keyword evidence="6" id="KW-0029">Amino-acid transport</keyword>
<dbReference type="GO" id="GO:0022857">
    <property type="term" value="F:transmembrane transporter activity"/>
    <property type="evidence" value="ECO:0007669"/>
    <property type="project" value="InterPro"/>
</dbReference>
<dbReference type="RefSeq" id="WP_318704432.1">
    <property type="nucleotide sequence ID" value="NZ_CALWMU010000006.1"/>
</dbReference>
<comment type="caution">
    <text evidence="11">The sequence shown here is derived from an EMBL/GenBank/DDBJ whole genome shotgun (WGS) entry which is preliminary data.</text>
</comment>
<gene>
    <name evidence="11" type="ORF">H9742_11380</name>
</gene>
<evidence type="ECO:0000256" key="4">
    <source>
        <dbReference type="ARBA" id="ARBA00022475"/>
    </source>
</evidence>
<evidence type="ECO:0000259" key="10">
    <source>
        <dbReference type="PROSITE" id="PS50928"/>
    </source>
</evidence>
<evidence type="ECO:0000313" key="11">
    <source>
        <dbReference type="EMBL" id="HIW82094.1"/>
    </source>
</evidence>
<dbReference type="InterPro" id="IPR000515">
    <property type="entry name" value="MetI-like"/>
</dbReference>
<keyword evidence="3 9" id="KW-0813">Transport</keyword>
<accession>A0A9D1UBU0</accession>
<evidence type="ECO:0000256" key="8">
    <source>
        <dbReference type="ARBA" id="ARBA00023136"/>
    </source>
</evidence>
<protein>
    <submittedName>
        <fullName evidence="11">Amino acid ABC transporter permease</fullName>
    </submittedName>
</protein>
<comment type="subcellular location">
    <subcellularLocation>
        <location evidence="1 9">Cell membrane</location>
        <topology evidence="1 9">Multi-pass membrane protein</topology>
    </subcellularLocation>
</comment>
<organism evidence="11 12">
    <name type="scientific">Candidatus Acetatifactor stercoripullorum</name>
    <dbReference type="NCBI Taxonomy" id="2838414"/>
    <lineage>
        <taxon>Bacteria</taxon>
        <taxon>Bacillati</taxon>
        <taxon>Bacillota</taxon>
        <taxon>Clostridia</taxon>
        <taxon>Lachnospirales</taxon>
        <taxon>Lachnospiraceae</taxon>
        <taxon>Acetatifactor</taxon>
    </lineage>
</organism>
<dbReference type="CDD" id="cd06261">
    <property type="entry name" value="TM_PBP2"/>
    <property type="match status" value="1"/>
</dbReference>
<dbReference type="PANTHER" id="PTHR30614">
    <property type="entry name" value="MEMBRANE COMPONENT OF AMINO ACID ABC TRANSPORTER"/>
    <property type="match status" value="1"/>
</dbReference>
<name>A0A9D1UBU0_9FIRM</name>
<dbReference type="Pfam" id="PF00528">
    <property type="entry name" value="BPD_transp_1"/>
    <property type="match status" value="1"/>
</dbReference>
<reference evidence="11" key="1">
    <citation type="journal article" date="2021" name="PeerJ">
        <title>Extensive microbial diversity within the chicken gut microbiome revealed by metagenomics and culture.</title>
        <authorList>
            <person name="Gilroy R."/>
            <person name="Ravi A."/>
            <person name="Getino M."/>
            <person name="Pursley I."/>
            <person name="Horton D.L."/>
            <person name="Alikhan N.F."/>
            <person name="Baker D."/>
            <person name="Gharbi K."/>
            <person name="Hall N."/>
            <person name="Watson M."/>
            <person name="Adriaenssens E.M."/>
            <person name="Foster-Nyarko E."/>
            <person name="Jarju S."/>
            <person name="Secka A."/>
            <person name="Antonio M."/>
            <person name="Oren A."/>
            <person name="Chaudhuri R.R."/>
            <person name="La Ragione R."/>
            <person name="Hildebrand F."/>
            <person name="Pallen M.J."/>
        </authorList>
    </citation>
    <scope>NUCLEOTIDE SEQUENCE</scope>
    <source>
        <strain evidence="11">CHK195-6426</strain>
    </source>
</reference>
<keyword evidence="8 9" id="KW-0472">Membrane</keyword>
<evidence type="ECO:0000256" key="2">
    <source>
        <dbReference type="ARBA" id="ARBA00010072"/>
    </source>
</evidence>
<dbReference type="AlphaFoldDB" id="A0A9D1UBU0"/>
<dbReference type="Gene3D" id="1.10.3720.10">
    <property type="entry name" value="MetI-like"/>
    <property type="match status" value="1"/>
</dbReference>
<feature type="transmembrane region" description="Helical" evidence="9">
    <location>
        <begin position="198"/>
        <end position="219"/>
    </location>
</feature>
<dbReference type="GO" id="GO:0043190">
    <property type="term" value="C:ATP-binding cassette (ABC) transporter complex"/>
    <property type="evidence" value="ECO:0007669"/>
    <property type="project" value="InterPro"/>
</dbReference>
<feature type="transmembrane region" description="Helical" evidence="9">
    <location>
        <begin position="87"/>
        <end position="109"/>
    </location>
</feature>
<evidence type="ECO:0000256" key="6">
    <source>
        <dbReference type="ARBA" id="ARBA00022970"/>
    </source>
</evidence>
<proteinExistence type="inferred from homology"/>
<evidence type="ECO:0000256" key="9">
    <source>
        <dbReference type="RuleBase" id="RU363032"/>
    </source>
</evidence>
<dbReference type="InterPro" id="IPR035906">
    <property type="entry name" value="MetI-like_sf"/>
</dbReference>
<evidence type="ECO:0000256" key="3">
    <source>
        <dbReference type="ARBA" id="ARBA00022448"/>
    </source>
</evidence>
<sequence>MEWLNSVWLKIEAAFITGDRWKLYVSGLGITMEVAFFAAIIGVVIGTVVAFMKLSRRKNGKPTILTHIAGIYIDIIRGTPSVLQLMIMWFVVLASCKNGILVASITFGINSGAYVAEIVRAGILAVDKGQTEAGRSLGLNNFQTMRYIVIPQAFKNVLPPLGNEFIVLIKETAIVGYVGLSDLTRVSNQVGSRLFDSFTPLVGAAIVYFIIIKILTKLLEKLERRLRKSDNR</sequence>
<feature type="transmembrane region" description="Helical" evidence="9">
    <location>
        <begin position="30"/>
        <end position="52"/>
    </location>
</feature>
<evidence type="ECO:0000313" key="12">
    <source>
        <dbReference type="Proteomes" id="UP000824265"/>
    </source>
</evidence>